<evidence type="ECO:0000313" key="6">
    <source>
        <dbReference type="EMBL" id="TCC25367.1"/>
    </source>
</evidence>
<feature type="domain" description="Rhodanese" evidence="4">
    <location>
        <begin position="130"/>
        <end position="219"/>
    </location>
</feature>
<proteinExistence type="predicted"/>
<keyword evidence="3" id="KW-0804">Transcription</keyword>
<dbReference type="Proteomes" id="UP000292385">
    <property type="component" value="Unassembled WGS sequence"/>
</dbReference>
<dbReference type="InterPro" id="IPR011991">
    <property type="entry name" value="ArsR-like_HTH"/>
</dbReference>
<dbReference type="InterPro" id="IPR036873">
    <property type="entry name" value="Rhodanese-like_dom_sf"/>
</dbReference>
<evidence type="ECO:0000259" key="5">
    <source>
        <dbReference type="PROSITE" id="PS50987"/>
    </source>
</evidence>
<dbReference type="Pfam" id="PF01022">
    <property type="entry name" value="HTH_5"/>
    <property type="match status" value="1"/>
</dbReference>
<dbReference type="InterPro" id="IPR001763">
    <property type="entry name" value="Rhodanese-like_dom"/>
</dbReference>
<dbReference type="SUPFAM" id="SSF52821">
    <property type="entry name" value="Rhodanese/Cell cycle control phosphatase"/>
    <property type="match status" value="1"/>
</dbReference>
<feature type="domain" description="HTH arsR-type" evidence="5">
    <location>
        <begin position="6"/>
        <end position="100"/>
    </location>
</feature>
<dbReference type="InterPro" id="IPR036388">
    <property type="entry name" value="WH-like_DNA-bd_sf"/>
</dbReference>
<dbReference type="InterPro" id="IPR001307">
    <property type="entry name" value="Thiosulphate_STrfase_CS"/>
</dbReference>
<dbReference type="InterPro" id="IPR001845">
    <property type="entry name" value="HTH_ArsR_DNA-bd_dom"/>
</dbReference>
<reference evidence="6 7" key="1">
    <citation type="submission" date="2019-02" db="EMBL/GenBank/DDBJ databases">
        <title>Kribbella capetownensis sp. nov. and Kribbella speibonae sp. nov., isolated from soil.</title>
        <authorList>
            <person name="Curtis S.M."/>
            <person name="Norton I."/>
            <person name="Everest G.J."/>
            <person name="Meyers P.R."/>
        </authorList>
    </citation>
    <scope>NUCLEOTIDE SEQUENCE [LARGE SCALE GENOMIC DNA]</scope>
    <source>
        <strain evidence="6 7">SK5</strain>
    </source>
</reference>
<evidence type="ECO:0000256" key="3">
    <source>
        <dbReference type="ARBA" id="ARBA00023163"/>
    </source>
</evidence>
<dbReference type="Gene3D" id="1.10.10.10">
    <property type="entry name" value="Winged helix-like DNA-binding domain superfamily/Winged helix DNA-binding domain"/>
    <property type="match status" value="1"/>
</dbReference>
<name>A0ABY2A8G7_9ACTN</name>
<evidence type="ECO:0000256" key="2">
    <source>
        <dbReference type="ARBA" id="ARBA00023125"/>
    </source>
</evidence>
<dbReference type="PROSITE" id="PS50987">
    <property type="entry name" value="HTH_ARSR_2"/>
    <property type="match status" value="1"/>
</dbReference>
<dbReference type="CDD" id="cd00158">
    <property type="entry name" value="RHOD"/>
    <property type="match status" value="1"/>
</dbReference>
<dbReference type="SUPFAM" id="SSF46785">
    <property type="entry name" value="Winged helix' DNA-binding domain"/>
    <property type="match status" value="1"/>
</dbReference>
<gene>
    <name evidence="6" type="ORF">E0H58_14525</name>
</gene>
<dbReference type="CDD" id="cd00090">
    <property type="entry name" value="HTH_ARSR"/>
    <property type="match status" value="1"/>
</dbReference>
<dbReference type="NCBIfam" id="NF033788">
    <property type="entry name" value="HTH_metalloreg"/>
    <property type="match status" value="1"/>
</dbReference>
<dbReference type="InterPro" id="IPR036390">
    <property type="entry name" value="WH_DNA-bd_sf"/>
</dbReference>
<dbReference type="SMART" id="SM00418">
    <property type="entry name" value="HTH_ARSR"/>
    <property type="match status" value="1"/>
</dbReference>
<evidence type="ECO:0000313" key="7">
    <source>
        <dbReference type="Proteomes" id="UP000292385"/>
    </source>
</evidence>
<dbReference type="PROSITE" id="PS00380">
    <property type="entry name" value="RHODANESE_1"/>
    <property type="match status" value="1"/>
</dbReference>
<comment type="caution">
    <text evidence="6">The sequence shown here is derived from an EMBL/GenBank/DDBJ whole genome shotgun (WGS) entry which is preliminary data.</text>
</comment>
<evidence type="ECO:0000256" key="1">
    <source>
        <dbReference type="ARBA" id="ARBA00023015"/>
    </source>
</evidence>
<accession>A0ABY2A8G7</accession>
<protein>
    <submittedName>
        <fullName evidence="6">Metalloregulator ArsR/SmtB family transcription factor</fullName>
    </submittedName>
</protein>
<sequence length="221" mass="24030">MGDHAAKARLFDALSEVAKALANGRRAELIDVLAQGERPVEELAAEIGQTVANTSHHLQRLLRSGLVRTRRSGTHIYYAPASPAVVALWVSLRAAAEEHVAGLDQLTRDYLGDRTALQTMTRDELTTRLRAGDVVVLDVRPAPEFAAGHLPGAVSLPIDQLRERLGEVRGGNDVVAYCRGPYCVYADEAVRMLSTAGRAAYRLEDGFPEWSLAGLPVERQP</sequence>
<dbReference type="Gene3D" id="3.40.250.10">
    <property type="entry name" value="Rhodanese-like domain"/>
    <property type="match status" value="1"/>
</dbReference>
<dbReference type="SMART" id="SM00450">
    <property type="entry name" value="RHOD"/>
    <property type="match status" value="1"/>
</dbReference>
<dbReference type="PANTHER" id="PTHR43132">
    <property type="entry name" value="ARSENICAL RESISTANCE OPERON REPRESSOR ARSR-RELATED"/>
    <property type="match status" value="1"/>
</dbReference>
<dbReference type="PROSITE" id="PS50206">
    <property type="entry name" value="RHODANESE_3"/>
    <property type="match status" value="1"/>
</dbReference>
<evidence type="ECO:0000259" key="4">
    <source>
        <dbReference type="PROSITE" id="PS50206"/>
    </source>
</evidence>
<dbReference type="InterPro" id="IPR051011">
    <property type="entry name" value="Metal_resp_trans_reg"/>
</dbReference>
<dbReference type="EMBL" id="SJJY01000002">
    <property type="protein sequence ID" value="TCC25367.1"/>
    <property type="molecule type" value="Genomic_DNA"/>
</dbReference>
<dbReference type="Pfam" id="PF00581">
    <property type="entry name" value="Rhodanese"/>
    <property type="match status" value="1"/>
</dbReference>
<dbReference type="RefSeq" id="WP_131461827.1">
    <property type="nucleotide sequence ID" value="NZ_SJJY01000002.1"/>
</dbReference>
<keyword evidence="7" id="KW-1185">Reference proteome</keyword>
<keyword evidence="1" id="KW-0805">Transcription regulation</keyword>
<keyword evidence="2" id="KW-0238">DNA-binding</keyword>
<dbReference type="PRINTS" id="PR00778">
    <property type="entry name" value="HTHARSR"/>
</dbReference>
<organism evidence="6 7">
    <name type="scientific">Kribbella speibonae</name>
    <dbReference type="NCBI Taxonomy" id="1572660"/>
    <lineage>
        <taxon>Bacteria</taxon>
        <taxon>Bacillati</taxon>
        <taxon>Actinomycetota</taxon>
        <taxon>Actinomycetes</taxon>
        <taxon>Propionibacteriales</taxon>
        <taxon>Kribbellaceae</taxon>
        <taxon>Kribbella</taxon>
    </lineage>
</organism>
<dbReference type="PANTHER" id="PTHR43132:SF8">
    <property type="entry name" value="HTH-TYPE TRANSCRIPTIONAL REGULATOR KMTR"/>
    <property type="match status" value="1"/>
</dbReference>